<keyword evidence="2" id="KW-1185">Reference proteome</keyword>
<evidence type="ECO:0000313" key="1">
    <source>
        <dbReference type="EMBL" id="KAK5054212.1"/>
    </source>
</evidence>
<reference evidence="1 2" key="1">
    <citation type="submission" date="2023-08" db="EMBL/GenBank/DDBJ databases">
        <title>Black Yeasts Isolated from many extreme environments.</title>
        <authorList>
            <person name="Coleine C."/>
            <person name="Stajich J.E."/>
            <person name="Selbmann L."/>
        </authorList>
    </citation>
    <scope>NUCLEOTIDE SEQUENCE [LARGE SCALE GENOMIC DNA]</scope>
    <source>
        <strain evidence="1 2">CCFEE 6328</strain>
    </source>
</reference>
<accession>A0ABR0J1F8</accession>
<organism evidence="1 2">
    <name type="scientific">Exophiala sideris</name>
    <dbReference type="NCBI Taxonomy" id="1016849"/>
    <lineage>
        <taxon>Eukaryota</taxon>
        <taxon>Fungi</taxon>
        <taxon>Dikarya</taxon>
        <taxon>Ascomycota</taxon>
        <taxon>Pezizomycotina</taxon>
        <taxon>Eurotiomycetes</taxon>
        <taxon>Chaetothyriomycetidae</taxon>
        <taxon>Chaetothyriales</taxon>
        <taxon>Herpotrichiellaceae</taxon>
        <taxon>Exophiala</taxon>
    </lineage>
</organism>
<evidence type="ECO:0000313" key="2">
    <source>
        <dbReference type="Proteomes" id="UP001345691"/>
    </source>
</evidence>
<proteinExistence type="predicted"/>
<dbReference type="Proteomes" id="UP001345691">
    <property type="component" value="Unassembled WGS sequence"/>
</dbReference>
<dbReference type="EMBL" id="JAVRRF010000023">
    <property type="protein sequence ID" value="KAK5054212.1"/>
    <property type="molecule type" value="Genomic_DNA"/>
</dbReference>
<name>A0ABR0J1F8_9EURO</name>
<comment type="caution">
    <text evidence="1">The sequence shown here is derived from an EMBL/GenBank/DDBJ whole genome shotgun (WGS) entry which is preliminary data.</text>
</comment>
<sequence>MPTQQQNPSPEILPRNFPQGAMYQCIQECNFNKYPQGSKLKQPDQPLRVGIKGTVIDYNVNSQGLLVEMPVKSTAPGGQTTVKAVLPWDPYVCIWPEGFPFRCRQAFNGDTSKGQLVLKQGDEGQVMQLAYKRKDMGWRIQEKKPGKFLPWIDVQVDGGGRGLVPVQSLDIGRVNCRYVISIEYSLPKHIPISYKFNSPATLYRRLIEAWATGLQQLDGNALNLPTAFSEVLRDSGKRVAFINYVYEGTRKAGLVNLYNRGNFSLGELLSTGQDATTCEALTGIYKCGYKNFKKGSPYHGHDPKLYDGSSNNIPKRMKDHDRDCLKIWSYHYDARRATPPKDMKAVVLWIGDEDYRLKWVEEFHFCLFNNFHPTLLNFEEKSVQQEEAVRMQSSKEHATVLSRMMLEIFREVGWTSYCGHKSFGASGLNRSLPTQEMTPNERVIWTKTQSPNGKVTVFTRAPIELRSVKPSKPQDGKEVMHMFTHQKGNVDWRIQLSADAGPPVGTLVYPAFEIYESGSHPCPWACLPMLGPMDDWLDANKLACRIDWQAADGSWESMYIQRRSNVKMLKKDSGTVSLDTFTTSATFLTPDPGKVRGILDVYVRARAVERWLQQESVIDDWPWMDGYGNARVKEVVPDRFQNVLRIVPPQSRLVARASVANFQDLKNQMISAGLQHVGTWQGQAPGLPRGPKQRNRCDFCYAQGRHDPNYRCVKRDRDGCNNCYARGLPCSWSPSPLFQAPGQPLDLLTPLETCGNAVLDIGEPEKERFLA</sequence>
<protein>
    <submittedName>
        <fullName evidence="1">Uncharacterized protein</fullName>
    </submittedName>
</protein>
<gene>
    <name evidence="1" type="ORF">LTR69_008827</name>
</gene>